<dbReference type="GO" id="GO:0030123">
    <property type="term" value="C:AP-3 adaptor complex"/>
    <property type="evidence" value="ECO:0007669"/>
    <property type="project" value="InterPro"/>
</dbReference>
<comment type="subcellular location">
    <subcellularLocation>
        <location evidence="1">Endomembrane system</location>
    </subcellularLocation>
</comment>
<evidence type="ECO:0000313" key="9">
    <source>
        <dbReference type="Proteomes" id="UP001211907"/>
    </source>
</evidence>
<keyword evidence="3" id="KW-0813">Transport</keyword>
<keyword evidence="4" id="KW-0653">Protein transport</keyword>
<dbReference type="GO" id="GO:0006886">
    <property type="term" value="P:intracellular protein transport"/>
    <property type="evidence" value="ECO:0007669"/>
    <property type="project" value="InterPro"/>
</dbReference>
<evidence type="ECO:0000256" key="5">
    <source>
        <dbReference type="ARBA" id="ARBA00023136"/>
    </source>
</evidence>
<dbReference type="AlphaFoldDB" id="A0AAD5T445"/>
<dbReference type="InterPro" id="IPR026739">
    <property type="entry name" value="AP_beta"/>
</dbReference>
<feature type="compositionally biased region" description="Acidic residues" evidence="6">
    <location>
        <begin position="779"/>
        <end position="798"/>
    </location>
</feature>
<dbReference type="GO" id="GO:0016192">
    <property type="term" value="P:vesicle-mediated transport"/>
    <property type="evidence" value="ECO:0007669"/>
    <property type="project" value="InterPro"/>
</dbReference>
<evidence type="ECO:0000256" key="2">
    <source>
        <dbReference type="ARBA" id="ARBA00006613"/>
    </source>
</evidence>
<organism evidence="8 9">
    <name type="scientific">Physocladia obscura</name>
    <dbReference type="NCBI Taxonomy" id="109957"/>
    <lineage>
        <taxon>Eukaryota</taxon>
        <taxon>Fungi</taxon>
        <taxon>Fungi incertae sedis</taxon>
        <taxon>Chytridiomycota</taxon>
        <taxon>Chytridiomycota incertae sedis</taxon>
        <taxon>Chytridiomycetes</taxon>
        <taxon>Chytridiales</taxon>
        <taxon>Chytriomycetaceae</taxon>
        <taxon>Physocladia</taxon>
    </lineage>
</organism>
<dbReference type="InterPro" id="IPR011989">
    <property type="entry name" value="ARM-like"/>
</dbReference>
<comment type="caution">
    <text evidence="8">The sequence shown here is derived from an EMBL/GenBank/DDBJ whole genome shotgun (WGS) entry which is preliminary data.</text>
</comment>
<gene>
    <name evidence="8" type="primary">AP3B1_1</name>
    <name evidence="8" type="ORF">HK100_009131</name>
</gene>
<dbReference type="PANTHER" id="PTHR11134">
    <property type="entry name" value="ADAPTOR COMPLEX SUBUNIT BETA FAMILY MEMBER"/>
    <property type="match status" value="1"/>
</dbReference>
<accession>A0AAD5T445</accession>
<protein>
    <submittedName>
        <fullName evidence="8">AP-3 complex subunit beta-1</fullName>
    </submittedName>
</protein>
<dbReference type="Gene3D" id="1.25.10.10">
    <property type="entry name" value="Leucine-rich Repeat Variant"/>
    <property type="match status" value="1"/>
</dbReference>
<evidence type="ECO:0000256" key="1">
    <source>
        <dbReference type="ARBA" id="ARBA00004308"/>
    </source>
</evidence>
<dbReference type="Pfam" id="PF01602">
    <property type="entry name" value="Adaptin_N"/>
    <property type="match status" value="1"/>
</dbReference>
<evidence type="ECO:0000313" key="8">
    <source>
        <dbReference type="EMBL" id="KAJ3128506.1"/>
    </source>
</evidence>
<dbReference type="SUPFAM" id="SSF48371">
    <property type="entry name" value="ARM repeat"/>
    <property type="match status" value="1"/>
</dbReference>
<evidence type="ECO:0000259" key="7">
    <source>
        <dbReference type="Pfam" id="PF01602"/>
    </source>
</evidence>
<feature type="domain" description="Clathrin/coatomer adaptor adaptin-like N-terminal" evidence="7">
    <location>
        <begin position="79"/>
        <end position="406"/>
    </location>
</feature>
<proteinExistence type="inferred from homology"/>
<keyword evidence="9" id="KW-1185">Reference proteome</keyword>
<comment type="similarity">
    <text evidence="2">Belongs to the adaptor complexes large subunit family.</text>
</comment>
<evidence type="ECO:0000256" key="6">
    <source>
        <dbReference type="SAM" id="MobiDB-lite"/>
    </source>
</evidence>
<dbReference type="InterPro" id="IPR016024">
    <property type="entry name" value="ARM-type_fold"/>
</dbReference>
<name>A0AAD5T445_9FUNG</name>
<evidence type="ECO:0000256" key="3">
    <source>
        <dbReference type="ARBA" id="ARBA00022448"/>
    </source>
</evidence>
<dbReference type="Proteomes" id="UP001211907">
    <property type="component" value="Unassembled WGS sequence"/>
</dbReference>
<feature type="region of interest" description="Disordered" evidence="6">
    <location>
        <begin position="779"/>
        <end position="804"/>
    </location>
</feature>
<sequence length="804" mass="89611">MMDQLYEKAASFGNFLRANQSRHLLIPIYTAGKIATAASEAGSNLSRDLTMGNVYETCEERMGDLRYLLDFKGNVKGKKHVVKNVASTSFEVRKLVYIYLLRYAEEEPDLALLSINTFQRDLTDRNPMIRAMALRVLSGIRVQMISPLILLALKRASMDMSAYVRKAVANALPKLVSADPNQQEACMELIEQSMNDNSTLVLGSAVLSLNDLCPERFDLIHIHWRKLCTLLIDADEWAQIDILGAMLRYARVHFVDPNKLNEAGKELDFDHKLLLTSCVPLLQSRNAAVVLAAARFLVHAAPVDSLVSATKALLRLLHTSSSEHQFYVLQNLTTLARKHPHLLQDYVRQFFLFEEDAVFVKDLKLEILDVIVCAENATIIVGKLKDLVRSWDLELAVKVIRLIGKVNIVAESVIVTRRLFLQSTAAFAASSKTTSLIVTLARSLDAIAVPMARACDIPKIAHDAFRVAVKKFSAESQIVKLQVLTFGAKIIATTVTQSGDVANEKAQQTVAALWEHVLNLARYDVGWDVRDRARLLKSLVSTQNTRNGLFSGKLNAILMAPKFAPTVSNNEKKEAGLSKLTLGSLSHSFNVAVRGYMPLPEWADIVKGRELRDAAVELQVPPLPGWNGPAKSVSVRSNDLQLQPQHSSSNSAMGQMKIMPRISSMKPGTSPIVRKKYTGLETFLDDSLSEDEEENEDKGLFIALIAPDDNANIIPEESRNKSEVGLIIKNGTEVEEEEEEEEEEVEEAEVEGEDIFLLSKRMIINQSIALEVEYVYEEEEEGGEEEVEEVEEVEELEGEINRDD</sequence>
<dbReference type="GO" id="GO:0012505">
    <property type="term" value="C:endomembrane system"/>
    <property type="evidence" value="ECO:0007669"/>
    <property type="project" value="UniProtKB-SubCell"/>
</dbReference>
<reference evidence="8" key="1">
    <citation type="submission" date="2020-05" db="EMBL/GenBank/DDBJ databases">
        <title>Phylogenomic resolution of chytrid fungi.</title>
        <authorList>
            <person name="Stajich J.E."/>
            <person name="Amses K."/>
            <person name="Simmons R."/>
            <person name="Seto K."/>
            <person name="Myers J."/>
            <person name="Bonds A."/>
            <person name="Quandt C.A."/>
            <person name="Barry K."/>
            <person name="Liu P."/>
            <person name="Grigoriev I."/>
            <person name="Longcore J.E."/>
            <person name="James T.Y."/>
        </authorList>
    </citation>
    <scope>NUCLEOTIDE SEQUENCE</scope>
    <source>
        <strain evidence="8">JEL0513</strain>
    </source>
</reference>
<dbReference type="EMBL" id="JADGJH010000461">
    <property type="protein sequence ID" value="KAJ3128506.1"/>
    <property type="molecule type" value="Genomic_DNA"/>
</dbReference>
<keyword evidence="5" id="KW-0472">Membrane</keyword>
<dbReference type="InterPro" id="IPR002553">
    <property type="entry name" value="Clathrin/coatomer_adapt-like_N"/>
</dbReference>
<evidence type="ECO:0000256" key="4">
    <source>
        <dbReference type="ARBA" id="ARBA00022927"/>
    </source>
</evidence>